<gene>
    <name evidence="11" type="primary">tsaE</name>
    <name evidence="11" type="ORF">AAX29_01659</name>
</gene>
<comment type="subcellular location">
    <subcellularLocation>
        <location evidence="1">Cytoplasm</location>
    </subcellularLocation>
</comment>
<keyword evidence="9" id="KW-0460">Magnesium</keyword>
<evidence type="ECO:0000256" key="8">
    <source>
        <dbReference type="ARBA" id="ARBA00022840"/>
    </source>
</evidence>
<keyword evidence="6" id="KW-0479">Metal-binding</keyword>
<dbReference type="GO" id="GO:0002949">
    <property type="term" value="P:tRNA threonylcarbamoyladenosine modification"/>
    <property type="evidence" value="ECO:0007669"/>
    <property type="project" value="InterPro"/>
</dbReference>
<dbReference type="STRING" id="544718.AAX25_01485"/>
<evidence type="ECO:0000256" key="6">
    <source>
        <dbReference type="ARBA" id="ARBA00022723"/>
    </source>
</evidence>
<keyword evidence="7" id="KW-0547">Nucleotide-binding</keyword>
<dbReference type="AlphaFoldDB" id="A0A1C0B5V9"/>
<dbReference type="SUPFAM" id="SSF52540">
    <property type="entry name" value="P-loop containing nucleoside triphosphate hydrolases"/>
    <property type="match status" value="1"/>
</dbReference>
<dbReference type="RefSeq" id="WP_306457610.1">
    <property type="nucleotide sequence ID" value="NZ_LCUJ01000006.1"/>
</dbReference>
<evidence type="ECO:0000256" key="10">
    <source>
        <dbReference type="ARBA" id="ARBA00032441"/>
    </source>
</evidence>
<dbReference type="PATRIC" id="fig|544718.43.peg.1454"/>
<evidence type="ECO:0000313" key="12">
    <source>
        <dbReference type="Proteomes" id="UP000093281"/>
    </source>
</evidence>
<dbReference type="EMBL" id="LCUJ01000006">
    <property type="protein sequence ID" value="OCL98420.1"/>
    <property type="molecule type" value="Genomic_DNA"/>
</dbReference>
<dbReference type="Gene3D" id="3.40.50.300">
    <property type="entry name" value="P-loop containing nucleotide triphosphate hydrolases"/>
    <property type="match status" value="1"/>
</dbReference>
<dbReference type="InterPro" id="IPR003442">
    <property type="entry name" value="T6A_TsaE"/>
</dbReference>
<comment type="similarity">
    <text evidence="2">Belongs to the TsaE family.</text>
</comment>
<evidence type="ECO:0000256" key="2">
    <source>
        <dbReference type="ARBA" id="ARBA00007599"/>
    </source>
</evidence>
<dbReference type="PANTHER" id="PTHR33540:SF2">
    <property type="entry name" value="TRNA THREONYLCARBAMOYLADENOSINE BIOSYNTHESIS PROTEIN TSAE"/>
    <property type="match status" value="1"/>
</dbReference>
<evidence type="ECO:0000256" key="9">
    <source>
        <dbReference type="ARBA" id="ARBA00022842"/>
    </source>
</evidence>
<evidence type="ECO:0000313" key="11">
    <source>
        <dbReference type="EMBL" id="OCL98420.1"/>
    </source>
</evidence>
<evidence type="ECO:0000256" key="1">
    <source>
        <dbReference type="ARBA" id="ARBA00004496"/>
    </source>
</evidence>
<dbReference type="Pfam" id="PF02367">
    <property type="entry name" value="TsaE"/>
    <property type="match status" value="1"/>
</dbReference>
<evidence type="ECO:0000256" key="3">
    <source>
        <dbReference type="ARBA" id="ARBA00019010"/>
    </source>
</evidence>
<keyword evidence="5" id="KW-0819">tRNA processing</keyword>
<accession>A0A1C0B5V9</accession>
<evidence type="ECO:0000256" key="5">
    <source>
        <dbReference type="ARBA" id="ARBA00022694"/>
    </source>
</evidence>
<reference evidence="12" key="1">
    <citation type="submission" date="2015-05" db="EMBL/GenBank/DDBJ databases">
        <authorList>
            <person name="Rovetto F."/>
            <person name="Cocolin L."/>
            <person name="Illeghems K."/>
            <person name="Van Nieuwerburgh F."/>
            <person name="Houf K."/>
        </authorList>
    </citation>
    <scope>NUCLEOTIDE SEQUENCE [LARGE SCALE GENOMIC DNA]</scope>
    <source>
        <strain evidence="12">DU22</strain>
    </source>
</reference>
<dbReference type="PANTHER" id="PTHR33540">
    <property type="entry name" value="TRNA THREONYLCARBAMOYLADENOSINE BIOSYNTHESIS PROTEIN TSAE"/>
    <property type="match status" value="1"/>
</dbReference>
<dbReference type="GO" id="GO:0005524">
    <property type="term" value="F:ATP binding"/>
    <property type="evidence" value="ECO:0007669"/>
    <property type="project" value="UniProtKB-KW"/>
</dbReference>
<dbReference type="GO" id="GO:0005737">
    <property type="term" value="C:cytoplasm"/>
    <property type="evidence" value="ECO:0007669"/>
    <property type="project" value="UniProtKB-SubCell"/>
</dbReference>
<sequence>MKIKEFLLKEDEILDLIDYLKSILENQDKIILLKGDLASGKTTLVRNFVKSLDIEDYVNSPTFSLQVVYSDNIFHYDLYNKTLQDFIALGMLEEFEKDGLHFIEWADESLENILSDYGFSFLKIEIEKKDNKRLYKVYE</sequence>
<protein>
    <recommendedName>
        <fullName evidence="3">tRNA threonylcarbamoyladenosine biosynthesis protein TsaE</fullName>
    </recommendedName>
    <alternativeName>
        <fullName evidence="10">t(6)A37 threonylcarbamoyladenosine biosynthesis protein TsaE</fullName>
    </alternativeName>
</protein>
<evidence type="ECO:0000256" key="7">
    <source>
        <dbReference type="ARBA" id="ARBA00022741"/>
    </source>
</evidence>
<dbReference type="GO" id="GO:0046872">
    <property type="term" value="F:metal ion binding"/>
    <property type="evidence" value="ECO:0007669"/>
    <property type="project" value="UniProtKB-KW"/>
</dbReference>
<keyword evidence="4" id="KW-0963">Cytoplasm</keyword>
<name>A0A1C0B5V9_9BACT</name>
<organism evidence="11 12">
    <name type="scientific">Aliarcobacter thereius</name>
    <dbReference type="NCBI Taxonomy" id="544718"/>
    <lineage>
        <taxon>Bacteria</taxon>
        <taxon>Pseudomonadati</taxon>
        <taxon>Campylobacterota</taxon>
        <taxon>Epsilonproteobacteria</taxon>
        <taxon>Campylobacterales</taxon>
        <taxon>Arcobacteraceae</taxon>
        <taxon>Aliarcobacter</taxon>
    </lineage>
</organism>
<proteinExistence type="inferred from homology"/>
<keyword evidence="8" id="KW-0067">ATP-binding</keyword>
<dbReference type="Proteomes" id="UP000093281">
    <property type="component" value="Unassembled WGS sequence"/>
</dbReference>
<comment type="caution">
    <text evidence="11">The sequence shown here is derived from an EMBL/GenBank/DDBJ whole genome shotgun (WGS) entry which is preliminary data.</text>
</comment>
<dbReference type="NCBIfam" id="TIGR00150">
    <property type="entry name" value="T6A_YjeE"/>
    <property type="match status" value="1"/>
</dbReference>
<dbReference type="InterPro" id="IPR027417">
    <property type="entry name" value="P-loop_NTPase"/>
</dbReference>
<evidence type="ECO:0000256" key="4">
    <source>
        <dbReference type="ARBA" id="ARBA00022490"/>
    </source>
</evidence>